<reference evidence="1 2" key="1">
    <citation type="journal article" date="2014" name="BMC Genomics">
        <title>Adaptive genomic structural variation in the grape powdery mildew pathogen, Erysiphe necator.</title>
        <authorList>
            <person name="Jones L."/>
            <person name="Riaz S."/>
            <person name="Morales-Cruz A."/>
            <person name="Amrine K.C."/>
            <person name="McGuire B."/>
            <person name="Gubler W.D."/>
            <person name="Walker M.A."/>
            <person name="Cantu D."/>
        </authorList>
    </citation>
    <scope>NUCLEOTIDE SEQUENCE [LARGE SCALE GENOMIC DNA]</scope>
    <source>
        <strain evidence="2">c</strain>
    </source>
</reference>
<accession>A0A0B1NVN3</accession>
<sequence>MLPKIPTHIVTIEGRKPVAESEVIAELERVTGLTPKFVRYRGKSKVWAPYRTWMVFFDKDSAPKPGFRLFDDSGRATPLKPRQTKLNCKKCLGFHSTGCCSRAPACGRYGSIMHPEEEYKAPIKCRNYGGPHRSDSRKCLASPTKAG</sequence>
<comment type="caution">
    <text evidence="1">The sequence shown here is derived from an EMBL/GenBank/DDBJ whole genome shotgun (WGS) entry which is preliminary data.</text>
</comment>
<proteinExistence type="predicted"/>
<dbReference type="AlphaFoldDB" id="A0A0B1NVN3"/>
<name>A0A0B1NVN3_UNCNE</name>
<protein>
    <submittedName>
        <fullName evidence="1">Putative eka-like protein</fullName>
    </submittedName>
</protein>
<keyword evidence="2" id="KW-1185">Reference proteome</keyword>
<evidence type="ECO:0000313" key="1">
    <source>
        <dbReference type="EMBL" id="KHJ30407.1"/>
    </source>
</evidence>
<organism evidence="1 2">
    <name type="scientific">Uncinula necator</name>
    <name type="common">Grape powdery mildew</name>
    <dbReference type="NCBI Taxonomy" id="52586"/>
    <lineage>
        <taxon>Eukaryota</taxon>
        <taxon>Fungi</taxon>
        <taxon>Dikarya</taxon>
        <taxon>Ascomycota</taxon>
        <taxon>Pezizomycotina</taxon>
        <taxon>Leotiomycetes</taxon>
        <taxon>Erysiphales</taxon>
        <taxon>Erysiphaceae</taxon>
        <taxon>Erysiphe</taxon>
    </lineage>
</organism>
<dbReference type="STRING" id="52586.A0A0B1NVN3"/>
<evidence type="ECO:0000313" key="2">
    <source>
        <dbReference type="Proteomes" id="UP000030854"/>
    </source>
</evidence>
<dbReference type="HOGENOM" id="CLU_018153_4_1_1"/>
<gene>
    <name evidence="1" type="ORF">EV44_g4087</name>
</gene>
<dbReference type="EMBL" id="JNVN01004312">
    <property type="protein sequence ID" value="KHJ30407.1"/>
    <property type="molecule type" value="Genomic_DNA"/>
</dbReference>
<dbReference type="Proteomes" id="UP000030854">
    <property type="component" value="Unassembled WGS sequence"/>
</dbReference>